<dbReference type="STRING" id="1423777.FD46_GL001623"/>
<dbReference type="Gene3D" id="1.10.3760.10">
    <property type="entry name" value="PgpA-like"/>
    <property type="match status" value="1"/>
</dbReference>
<dbReference type="PIRSF" id="PIRSF019587">
    <property type="entry name" value="PGPase"/>
    <property type="match status" value="1"/>
</dbReference>
<comment type="caution">
    <text evidence="2">The sequence shown here is derived from an EMBL/GenBank/DDBJ whole genome shotgun (WGS) entry which is preliminary data.</text>
</comment>
<dbReference type="SUPFAM" id="SSF101307">
    <property type="entry name" value="YutG-like"/>
    <property type="match status" value="1"/>
</dbReference>
<gene>
    <name evidence="2" type="ORF">FD46_GL001623</name>
</gene>
<accession>A0A0R1M817</accession>
<evidence type="ECO:0000313" key="2">
    <source>
        <dbReference type="EMBL" id="KRL04493.1"/>
    </source>
</evidence>
<name>A0A0R1M817_9LACO</name>
<evidence type="ECO:0000259" key="1">
    <source>
        <dbReference type="Pfam" id="PF04608"/>
    </source>
</evidence>
<sequence>MKELVATRNMEYPDQELYNFVLKEMKKRNINKKTVGEAVYELQHQYFPNLKPEDFGKELPKVLKKREVLNLLATGFVLDNLATEKKLPEPYQQIVENDLGQFGVDETLAIAVSQLYGSLGNTNFGYGDKVKVGWAKNLDTDTKHNRVNTFADDLFLALVSGVVGRFGHGRPLKMSGEEEIQ</sequence>
<reference evidence="2 3" key="1">
    <citation type="journal article" date="2015" name="Genome Announc.">
        <title>Expanding the biotechnology potential of lactobacilli through comparative genomics of 213 strains and associated genera.</title>
        <authorList>
            <person name="Sun Z."/>
            <person name="Harris H.M."/>
            <person name="McCann A."/>
            <person name="Guo C."/>
            <person name="Argimon S."/>
            <person name="Zhang W."/>
            <person name="Yang X."/>
            <person name="Jeffery I.B."/>
            <person name="Cooney J.C."/>
            <person name="Kagawa T.F."/>
            <person name="Liu W."/>
            <person name="Song Y."/>
            <person name="Salvetti E."/>
            <person name="Wrobel A."/>
            <person name="Rasinkangas P."/>
            <person name="Parkhill J."/>
            <person name="Rea M.C."/>
            <person name="O'Sullivan O."/>
            <person name="Ritari J."/>
            <person name="Douillard F.P."/>
            <person name="Paul Ross R."/>
            <person name="Yang R."/>
            <person name="Briner A.E."/>
            <person name="Felis G.E."/>
            <person name="de Vos W.M."/>
            <person name="Barrangou R."/>
            <person name="Klaenhammer T.R."/>
            <person name="Caufield P.W."/>
            <person name="Cui Y."/>
            <person name="Zhang H."/>
            <person name="O'Toole P.W."/>
        </authorList>
    </citation>
    <scope>NUCLEOTIDE SEQUENCE [LARGE SCALE GENOMIC DNA]</scope>
    <source>
        <strain evidence="2 3">DSM 19972</strain>
    </source>
</reference>
<dbReference type="InterPro" id="IPR036681">
    <property type="entry name" value="PgpA-like_sf"/>
</dbReference>
<proteinExistence type="predicted"/>
<dbReference type="EMBL" id="AZEH01000039">
    <property type="protein sequence ID" value="KRL04493.1"/>
    <property type="molecule type" value="Genomic_DNA"/>
</dbReference>
<dbReference type="Pfam" id="PF04608">
    <property type="entry name" value="PgpA"/>
    <property type="match status" value="1"/>
</dbReference>
<dbReference type="PATRIC" id="fig|1423777.3.peg.1675"/>
<dbReference type="InterPro" id="IPR007686">
    <property type="entry name" value="YutG/PgpA"/>
</dbReference>
<dbReference type="GO" id="GO:0006629">
    <property type="term" value="P:lipid metabolic process"/>
    <property type="evidence" value="ECO:0007669"/>
    <property type="project" value="InterPro"/>
</dbReference>
<organism evidence="2 3">
    <name type="scientific">Liquorilactobacillus oeni DSM 19972</name>
    <dbReference type="NCBI Taxonomy" id="1423777"/>
    <lineage>
        <taxon>Bacteria</taxon>
        <taxon>Bacillati</taxon>
        <taxon>Bacillota</taxon>
        <taxon>Bacilli</taxon>
        <taxon>Lactobacillales</taxon>
        <taxon>Lactobacillaceae</taxon>
        <taxon>Liquorilactobacillus</taxon>
    </lineage>
</organism>
<feature type="domain" description="YutG/PgpA" evidence="1">
    <location>
        <begin position="57"/>
        <end position="166"/>
    </location>
</feature>
<dbReference type="Proteomes" id="UP000051686">
    <property type="component" value="Unassembled WGS sequence"/>
</dbReference>
<dbReference type="RefSeq" id="WP_235805598.1">
    <property type="nucleotide sequence ID" value="NZ_AZEH01000039.1"/>
</dbReference>
<dbReference type="AlphaFoldDB" id="A0A0R1M817"/>
<protein>
    <recommendedName>
        <fullName evidence="1">YutG/PgpA domain-containing protein</fullName>
    </recommendedName>
</protein>
<evidence type="ECO:0000313" key="3">
    <source>
        <dbReference type="Proteomes" id="UP000051686"/>
    </source>
</evidence>
<keyword evidence="3" id="KW-1185">Reference proteome</keyword>
<dbReference type="GO" id="GO:0008962">
    <property type="term" value="F:phosphatidylglycerophosphatase activity"/>
    <property type="evidence" value="ECO:0007669"/>
    <property type="project" value="InterPro"/>
</dbReference>
<dbReference type="InterPro" id="IPR026038">
    <property type="entry name" value="Put_PGPase"/>
</dbReference>